<organism evidence="1 2">
    <name type="scientific">Zosterops borbonicus</name>
    <dbReference type="NCBI Taxonomy" id="364589"/>
    <lineage>
        <taxon>Eukaryota</taxon>
        <taxon>Metazoa</taxon>
        <taxon>Chordata</taxon>
        <taxon>Craniata</taxon>
        <taxon>Vertebrata</taxon>
        <taxon>Euteleostomi</taxon>
        <taxon>Archelosauria</taxon>
        <taxon>Archosauria</taxon>
        <taxon>Dinosauria</taxon>
        <taxon>Saurischia</taxon>
        <taxon>Theropoda</taxon>
        <taxon>Coelurosauria</taxon>
        <taxon>Aves</taxon>
        <taxon>Neognathae</taxon>
        <taxon>Neoaves</taxon>
        <taxon>Telluraves</taxon>
        <taxon>Australaves</taxon>
        <taxon>Passeriformes</taxon>
        <taxon>Sylvioidea</taxon>
        <taxon>Zosteropidae</taxon>
        <taxon>Zosterops</taxon>
    </lineage>
</organism>
<evidence type="ECO:0000313" key="2">
    <source>
        <dbReference type="Proteomes" id="UP000796761"/>
    </source>
</evidence>
<name>A0A8K1GEB7_9PASS</name>
<gene>
    <name evidence="1" type="ORF">HGM15179_010965</name>
</gene>
<accession>A0A8K1GEB7</accession>
<evidence type="ECO:0000313" key="1">
    <source>
        <dbReference type="EMBL" id="TRZ16150.1"/>
    </source>
</evidence>
<proteinExistence type="predicted"/>
<protein>
    <submittedName>
        <fullName evidence="1">Uncharacterized protein</fullName>
    </submittedName>
</protein>
<keyword evidence="2" id="KW-1185">Reference proteome</keyword>
<reference evidence="1" key="1">
    <citation type="submission" date="2019-04" db="EMBL/GenBank/DDBJ databases">
        <title>Genome assembly of Zosterops borbonicus 15179.</title>
        <authorList>
            <person name="Leroy T."/>
            <person name="Anselmetti Y."/>
            <person name="Tilak M.-K."/>
            <person name="Nabholz B."/>
        </authorList>
    </citation>
    <scope>NUCLEOTIDE SEQUENCE</scope>
    <source>
        <strain evidence="1">HGM_15179</strain>
        <tissue evidence="1">Muscle</tissue>
    </source>
</reference>
<dbReference type="EMBL" id="SWJQ01000330">
    <property type="protein sequence ID" value="TRZ16150.1"/>
    <property type="molecule type" value="Genomic_DNA"/>
</dbReference>
<dbReference type="Proteomes" id="UP000796761">
    <property type="component" value="Unassembled WGS sequence"/>
</dbReference>
<dbReference type="OrthoDB" id="10429423at2759"/>
<comment type="caution">
    <text evidence="1">The sequence shown here is derived from an EMBL/GenBank/DDBJ whole genome shotgun (WGS) entry which is preliminary data.</text>
</comment>
<sequence>MKSTKGKCRVLYLRRNNPMDHYRLGGDLLGNSSVEKDHGTLVHKLSMSQQCVLVAKNAKGILACTGKSFASRR</sequence>
<dbReference type="AlphaFoldDB" id="A0A8K1GEB7"/>